<dbReference type="GO" id="GO:0003824">
    <property type="term" value="F:catalytic activity"/>
    <property type="evidence" value="ECO:0007669"/>
    <property type="project" value="InterPro"/>
</dbReference>
<evidence type="ECO:0008006" key="2">
    <source>
        <dbReference type="Google" id="ProtNLM"/>
    </source>
</evidence>
<accession>A0A382T729</accession>
<dbReference type="Gene3D" id="2.40.37.10">
    <property type="entry name" value="Lyase, Ornithine Decarboxylase, Chain A, domain 1"/>
    <property type="match status" value="1"/>
</dbReference>
<dbReference type="InterPro" id="IPR009006">
    <property type="entry name" value="Ala_racemase/Decarboxylase_C"/>
</dbReference>
<gene>
    <name evidence="1" type="ORF">METZ01_LOCUS370419</name>
</gene>
<dbReference type="EMBL" id="UINC01134184">
    <property type="protein sequence ID" value="SVD17565.1"/>
    <property type="molecule type" value="Genomic_DNA"/>
</dbReference>
<dbReference type="InterPro" id="IPR029066">
    <property type="entry name" value="PLP-binding_barrel"/>
</dbReference>
<evidence type="ECO:0000313" key="1">
    <source>
        <dbReference type="EMBL" id="SVD17565.1"/>
    </source>
</evidence>
<dbReference type="AlphaFoldDB" id="A0A382T729"/>
<proteinExistence type="predicted"/>
<dbReference type="Gene3D" id="3.20.20.10">
    <property type="entry name" value="Alanine racemase"/>
    <property type="match status" value="1"/>
</dbReference>
<reference evidence="1" key="1">
    <citation type="submission" date="2018-05" db="EMBL/GenBank/DDBJ databases">
        <authorList>
            <person name="Lanie J.A."/>
            <person name="Ng W.-L."/>
            <person name="Kazmierczak K.M."/>
            <person name="Andrzejewski T.M."/>
            <person name="Davidsen T.M."/>
            <person name="Wayne K.J."/>
            <person name="Tettelin H."/>
            <person name="Glass J.I."/>
            <person name="Rusch D."/>
            <person name="Podicherti R."/>
            <person name="Tsui H.-C.T."/>
            <person name="Winkler M.E."/>
        </authorList>
    </citation>
    <scope>NUCLEOTIDE SEQUENCE</scope>
</reference>
<organism evidence="1">
    <name type="scientific">marine metagenome</name>
    <dbReference type="NCBI Taxonomy" id="408172"/>
    <lineage>
        <taxon>unclassified sequences</taxon>
        <taxon>metagenomes</taxon>
        <taxon>ecological metagenomes</taxon>
    </lineage>
</organism>
<feature type="non-terminal residue" evidence="1">
    <location>
        <position position="47"/>
    </location>
</feature>
<protein>
    <recommendedName>
        <fullName evidence="2">Orn/DAP/Arg decarboxylase 2 N-terminal domain-containing protein</fullName>
    </recommendedName>
</protein>
<sequence>MKIEGVDVRKISKEFGTPLYAYSMKTLRCSIEEIKKLSPVTRYAMKA</sequence>
<name>A0A382T729_9ZZZZ</name>